<dbReference type="Proteomes" id="UP001289645">
    <property type="component" value="Unassembled WGS sequence"/>
</dbReference>
<gene>
    <name evidence="1" type="ORF">OHX15_26195</name>
</gene>
<proteinExistence type="predicted"/>
<name>A0ACC6MPJ8_MYCPF</name>
<evidence type="ECO:0000313" key="2">
    <source>
        <dbReference type="Proteomes" id="UP001289645"/>
    </source>
</evidence>
<sequence>MGNRGDSFARWYLALPKGRKYVVSLGLASITRLTPTLIFSELIAPLLGWDKQQVEVRCSRDGSWTVWVDSDDPRLNLDNIELSFYRICDVDVTF</sequence>
<protein>
    <submittedName>
        <fullName evidence="1">Uncharacterized protein</fullName>
    </submittedName>
</protein>
<evidence type="ECO:0000313" key="1">
    <source>
        <dbReference type="EMBL" id="MDZ5088904.1"/>
    </source>
</evidence>
<reference evidence="1 2" key="1">
    <citation type="journal article" date="2021" name="Chemosphere">
        <title>Bioballs carrying a syntrophic Rhodococcus and Mycolicibacterium consortium for simultaneous sorption and biodegradation of fuel oil in contaminated freshwater.</title>
        <authorList>
            <person name="Naloka K."/>
            <person name="Polrit D."/>
            <person name="Muangchinda C."/>
            <person name="Thoetkiattikul H."/>
            <person name="Pinyakong O."/>
        </authorList>
    </citation>
    <scope>NUCLEOTIDE SEQUENCE [LARGE SCALE GENOMIC DNA]</scope>
    <source>
        <strain evidence="1 2">J101</strain>
    </source>
</reference>
<comment type="caution">
    <text evidence="1">The sequence shown here is derived from an EMBL/GenBank/DDBJ whole genome shotgun (WGS) entry which is preliminary data.</text>
</comment>
<dbReference type="EMBL" id="JAOXLN010000043">
    <property type="protein sequence ID" value="MDZ5088904.1"/>
    <property type="molecule type" value="Genomic_DNA"/>
</dbReference>
<accession>A0ACC6MPJ8</accession>
<keyword evidence="2" id="KW-1185">Reference proteome</keyword>
<organism evidence="1 2">
    <name type="scientific">Mycolicibacterium parafortuitum</name>
    <name type="common">Mycobacterium parafortuitum</name>
    <dbReference type="NCBI Taxonomy" id="39692"/>
    <lineage>
        <taxon>Bacteria</taxon>
        <taxon>Bacillati</taxon>
        <taxon>Actinomycetota</taxon>
        <taxon>Actinomycetes</taxon>
        <taxon>Mycobacteriales</taxon>
        <taxon>Mycobacteriaceae</taxon>
        <taxon>Mycolicibacterium</taxon>
    </lineage>
</organism>